<reference evidence="8 9" key="1">
    <citation type="submission" date="2016-07" db="EMBL/GenBank/DDBJ databases">
        <title>Pervasive Adenine N6-methylation of Active Genes in Fungi.</title>
        <authorList>
            <consortium name="DOE Joint Genome Institute"/>
            <person name="Mondo S.J."/>
            <person name="Dannebaum R.O."/>
            <person name="Kuo R.C."/>
            <person name="Labutti K."/>
            <person name="Haridas S."/>
            <person name="Kuo A."/>
            <person name="Salamov A."/>
            <person name="Ahrendt S.R."/>
            <person name="Lipzen A."/>
            <person name="Sullivan W."/>
            <person name="Andreopoulos W.B."/>
            <person name="Clum A."/>
            <person name="Lindquist E."/>
            <person name="Daum C."/>
            <person name="Ramamoorthy G.K."/>
            <person name="Gryganskyi A."/>
            <person name="Culley D."/>
            <person name="Magnuson J.K."/>
            <person name="James T.Y."/>
            <person name="O'Malley M.A."/>
            <person name="Stajich J.E."/>
            <person name="Spatafora J.W."/>
            <person name="Visel A."/>
            <person name="Grigoriev I.V."/>
        </authorList>
    </citation>
    <scope>NUCLEOTIDE SEQUENCE [LARGE SCALE GENOMIC DNA]</scope>
    <source>
        <strain evidence="8 9">NRRL 2496</strain>
    </source>
</reference>
<feature type="transmembrane region" description="Helical" evidence="6">
    <location>
        <begin position="351"/>
        <end position="370"/>
    </location>
</feature>
<evidence type="ECO:0000256" key="5">
    <source>
        <dbReference type="ARBA" id="ARBA00023136"/>
    </source>
</evidence>
<comment type="similarity">
    <text evidence="2">Belongs to the major facilitator superfamily. MFSD6 family.</text>
</comment>
<keyword evidence="5 6" id="KW-0472">Membrane</keyword>
<evidence type="ECO:0000313" key="9">
    <source>
        <dbReference type="Proteomes" id="UP000242180"/>
    </source>
</evidence>
<dbReference type="EMBL" id="MCGN01000009">
    <property type="protein sequence ID" value="ORY93320.1"/>
    <property type="molecule type" value="Genomic_DNA"/>
</dbReference>
<feature type="transmembrane region" description="Helical" evidence="6">
    <location>
        <begin position="475"/>
        <end position="495"/>
    </location>
</feature>
<dbReference type="InterPro" id="IPR024989">
    <property type="entry name" value="MFS_assoc_dom"/>
</dbReference>
<keyword evidence="9" id="KW-1185">Reference proteome</keyword>
<feature type="transmembrane region" description="Helical" evidence="6">
    <location>
        <begin position="104"/>
        <end position="126"/>
    </location>
</feature>
<feature type="domain" description="Major facilitator superfamily (MFS) profile" evidence="7">
    <location>
        <begin position="315"/>
        <end position="503"/>
    </location>
</feature>
<dbReference type="InParanoid" id="A0A1X2H5S8"/>
<dbReference type="OrthoDB" id="515887at2759"/>
<feature type="transmembrane region" description="Helical" evidence="6">
    <location>
        <begin position="172"/>
        <end position="193"/>
    </location>
</feature>
<evidence type="ECO:0000256" key="1">
    <source>
        <dbReference type="ARBA" id="ARBA00004141"/>
    </source>
</evidence>
<feature type="transmembrane region" description="Helical" evidence="6">
    <location>
        <begin position="38"/>
        <end position="58"/>
    </location>
</feature>
<accession>A0A1X2H5S8</accession>
<feature type="transmembrane region" description="Helical" evidence="6">
    <location>
        <begin position="70"/>
        <end position="92"/>
    </location>
</feature>
<dbReference type="Pfam" id="PF12832">
    <property type="entry name" value="MFS_1_like"/>
    <property type="match status" value="1"/>
</dbReference>
<dbReference type="Gene3D" id="1.20.1250.20">
    <property type="entry name" value="MFS general substrate transporter like domains"/>
    <property type="match status" value="2"/>
</dbReference>
<name>A0A1X2H5S8_SYNRA</name>
<dbReference type="OMA" id="ACPLWTY"/>
<dbReference type="InterPro" id="IPR036259">
    <property type="entry name" value="MFS_trans_sf"/>
</dbReference>
<dbReference type="Proteomes" id="UP000242180">
    <property type="component" value="Unassembled WGS sequence"/>
</dbReference>
<dbReference type="PANTHER" id="PTHR16172">
    <property type="entry name" value="MAJOR FACILITATOR SUPERFAMILY DOMAIN-CONTAINING PROTEIN 6-LIKE"/>
    <property type="match status" value="1"/>
</dbReference>
<evidence type="ECO:0000256" key="6">
    <source>
        <dbReference type="SAM" id="Phobius"/>
    </source>
</evidence>
<dbReference type="GO" id="GO:0016020">
    <property type="term" value="C:membrane"/>
    <property type="evidence" value="ECO:0007669"/>
    <property type="project" value="UniProtKB-SubCell"/>
</dbReference>
<evidence type="ECO:0000259" key="7">
    <source>
        <dbReference type="PROSITE" id="PS50850"/>
    </source>
</evidence>
<gene>
    <name evidence="8" type="ORF">BCR43DRAFT_526892</name>
</gene>
<comment type="caution">
    <text evidence="8">The sequence shown here is derived from an EMBL/GenBank/DDBJ whole genome shotgun (WGS) entry which is preliminary data.</text>
</comment>
<feature type="transmembrane region" description="Helical" evidence="6">
    <location>
        <begin position="147"/>
        <end position="166"/>
    </location>
</feature>
<feature type="transmembrane region" description="Helical" evidence="6">
    <location>
        <begin position="405"/>
        <end position="427"/>
    </location>
</feature>
<protein>
    <submittedName>
        <fullName evidence="8">Major facilitator superfamily domain-containing protein</fullName>
    </submittedName>
</protein>
<comment type="subcellular location">
    <subcellularLocation>
        <location evidence="1">Membrane</location>
        <topology evidence="1">Multi-pass membrane protein</topology>
    </subcellularLocation>
</comment>
<dbReference type="AlphaFoldDB" id="A0A1X2H5S8"/>
<evidence type="ECO:0000256" key="2">
    <source>
        <dbReference type="ARBA" id="ARBA00005241"/>
    </source>
</evidence>
<feature type="transmembrane region" description="Helical" evidence="6">
    <location>
        <begin position="448"/>
        <end position="469"/>
    </location>
</feature>
<feature type="transmembrane region" description="Helical" evidence="6">
    <location>
        <begin position="377"/>
        <end position="399"/>
    </location>
</feature>
<dbReference type="GO" id="GO:0022857">
    <property type="term" value="F:transmembrane transporter activity"/>
    <property type="evidence" value="ECO:0007669"/>
    <property type="project" value="InterPro"/>
</dbReference>
<sequence>MYLLCKLLYTTAFALLSAAPPYLQLYYHDVLRFSSDQIGFVLAIAPFIQSLACPLWTYLVDKRPRFHGTVMALTSLVGGVAVMGIMGVGHTLTTTTAAPLGGQAVISITCALALFFAFFTLPNVSLVDSAVMKILGPNKILYGEQRLWGSVSTGLTILLVGVLIDWTGNLDMMFWVFGASTLAFICCALATNVESDTYGDESEPLIPGNGEEYYYDTEQTLRPYKTETKDEEDRLPINNYLSTTSQHEHPLLSKATSGGSMLSSLAQSIREDADDRLEEGGVDLGLAMSRIASVEDPTAVLHVVSEDKSMFLSFRVISFLTTTLLFGIVLSMIVNFLFLFMSQDLHTPASWIGWTGPLGGITELICFCFSKQMTEHLGVVWLVVGAHIATIIRCLSYTLLPPDSFSTNVCALALQMLHGVGFGIFWATGVSEMDDLFPPEQRAVAQGILGALHAGLGTGLGALIGGYVYEYYGSLWLFRSAAGLAVVSIVIFLLGRRASPPRK</sequence>
<dbReference type="SUPFAM" id="SSF103473">
    <property type="entry name" value="MFS general substrate transporter"/>
    <property type="match status" value="1"/>
</dbReference>
<dbReference type="PANTHER" id="PTHR16172:SF41">
    <property type="entry name" value="MAJOR FACILITATOR SUPERFAMILY DOMAIN-CONTAINING PROTEIN 6-LIKE"/>
    <property type="match status" value="1"/>
</dbReference>
<dbReference type="InterPro" id="IPR020846">
    <property type="entry name" value="MFS_dom"/>
</dbReference>
<evidence type="ECO:0000313" key="8">
    <source>
        <dbReference type="EMBL" id="ORY93320.1"/>
    </source>
</evidence>
<keyword evidence="4 6" id="KW-1133">Transmembrane helix</keyword>
<dbReference type="InterPro" id="IPR051717">
    <property type="entry name" value="MFS_MFSD6"/>
</dbReference>
<proteinExistence type="inferred from homology"/>
<evidence type="ECO:0000256" key="4">
    <source>
        <dbReference type="ARBA" id="ARBA00022989"/>
    </source>
</evidence>
<organism evidence="8 9">
    <name type="scientific">Syncephalastrum racemosum</name>
    <name type="common">Filamentous fungus</name>
    <dbReference type="NCBI Taxonomy" id="13706"/>
    <lineage>
        <taxon>Eukaryota</taxon>
        <taxon>Fungi</taxon>
        <taxon>Fungi incertae sedis</taxon>
        <taxon>Mucoromycota</taxon>
        <taxon>Mucoromycotina</taxon>
        <taxon>Mucoromycetes</taxon>
        <taxon>Mucorales</taxon>
        <taxon>Syncephalastraceae</taxon>
        <taxon>Syncephalastrum</taxon>
    </lineage>
</organism>
<evidence type="ECO:0000256" key="3">
    <source>
        <dbReference type="ARBA" id="ARBA00022692"/>
    </source>
</evidence>
<feature type="transmembrane region" description="Helical" evidence="6">
    <location>
        <begin position="316"/>
        <end position="339"/>
    </location>
</feature>
<keyword evidence="3 6" id="KW-0812">Transmembrane</keyword>
<dbReference type="PROSITE" id="PS50850">
    <property type="entry name" value="MFS"/>
    <property type="match status" value="1"/>
</dbReference>